<keyword evidence="4" id="KW-0732">Signal</keyword>
<evidence type="ECO:0000256" key="3">
    <source>
        <dbReference type="SAM" id="Phobius"/>
    </source>
</evidence>
<gene>
    <name evidence="5" type="ORF">NTGZN8_160063</name>
</gene>
<feature type="transmembrane region" description="Helical" evidence="3">
    <location>
        <begin position="73"/>
        <end position="93"/>
    </location>
</feature>
<dbReference type="InterPro" id="IPR019734">
    <property type="entry name" value="TPR_rpt"/>
</dbReference>
<comment type="caution">
    <text evidence="5">The sequence shown here is derived from an EMBL/GenBank/DDBJ whole genome shotgun (WGS) entry which is preliminary data.</text>
</comment>
<keyword evidence="2" id="KW-0802">TPR repeat</keyword>
<sequence length="502" mass="56833">MKKIISIILCGMFFLFLPTLAAPVQPAKLPSKPGAIQITSQASDISTNLKLQQQKLEFFKERLDLQDKRISDLNFYLSCFGVLMTVIVVFFSFRSTREAVQAAKDEARNEVKAQAKNIIESWLDKDGKQELVKKVEDTLNPKIAIALGEIDNKATNVLNKLEDERRTTQMINDKSLELQARHERAMINLSHSIDTTKPLSEKQREKVQEAAQEIESRAPNKYRFEDWNMLGIQAFESAKYEVALTQFIRAEKVSSEPIQLSKALVNKGAALAQMGRNEEAIAAYDEVVHRFGEATEEPLREQVATALMNKGKTLGKMGRDEEAIAVYDKVVRHFGEATEAPLREQVATALVNKGGTLDQMEWNNEAIAAYDEVVRRFGEATEAPLREQVATALMNKGKTLGKMGRDEEAIAVYDEVARLFGEEKETPLRMKVSETLLSKGVVLENIGRSKEADAVYDELARRLGEEKELPLLKPMILIIIWMYKSVRRLFSWSVSNRRRHKK</sequence>
<feature type="signal peptide" evidence="4">
    <location>
        <begin position="1"/>
        <end position="21"/>
    </location>
</feature>
<evidence type="ECO:0000313" key="5">
    <source>
        <dbReference type="EMBL" id="CAE6703844.1"/>
    </source>
</evidence>
<accession>A0A916BDH0</accession>
<protein>
    <recommendedName>
        <fullName evidence="7">Tetratricopeptide repeat protein</fullName>
    </recommendedName>
</protein>
<evidence type="ECO:0000256" key="2">
    <source>
        <dbReference type="ARBA" id="ARBA00022803"/>
    </source>
</evidence>
<evidence type="ECO:0000256" key="1">
    <source>
        <dbReference type="ARBA" id="ARBA00022737"/>
    </source>
</evidence>
<dbReference type="InterPro" id="IPR011990">
    <property type="entry name" value="TPR-like_helical_dom_sf"/>
</dbReference>
<keyword evidence="1" id="KW-0677">Repeat</keyword>
<dbReference type="SMART" id="SM00028">
    <property type="entry name" value="TPR"/>
    <property type="match status" value="6"/>
</dbReference>
<dbReference type="RefSeq" id="WP_213035530.1">
    <property type="nucleotide sequence ID" value="NZ_CAJNBL010000008.1"/>
</dbReference>
<name>A0A916BDH0_9PROT</name>
<dbReference type="AlphaFoldDB" id="A0A916BDH0"/>
<dbReference type="Pfam" id="PF13181">
    <property type="entry name" value="TPR_8"/>
    <property type="match status" value="1"/>
</dbReference>
<organism evidence="5 6">
    <name type="scientific">Candidatus Nitrotoga fabula</name>
    <dbReference type="NCBI Taxonomy" id="2182327"/>
    <lineage>
        <taxon>Bacteria</taxon>
        <taxon>Pseudomonadati</taxon>
        <taxon>Pseudomonadota</taxon>
        <taxon>Betaproteobacteria</taxon>
        <taxon>Nitrosomonadales</taxon>
        <taxon>Gallionellaceae</taxon>
        <taxon>Candidatus Nitrotoga</taxon>
    </lineage>
</organism>
<dbReference type="EMBL" id="CAJNBL010000008">
    <property type="protein sequence ID" value="CAE6703844.1"/>
    <property type="molecule type" value="Genomic_DNA"/>
</dbReference>
<keyword evidence="3" id="KW-0472">Membrane</keyword>
<dbReference type="PANTHER" id="PTHR44943:SF8">
    <property type="entry name" value="TPR REPEAT-CONTAINING PROTEIN MJ0263"/>
    <property type="match status" value="1"/>
</dbReference>
<dbReference type="PANTHER" id="PTHR44943">
    <property type="entry name" value="CELLULOSE SYNTHASE OPERON PROTEIN C"/>
    <property type="match status" value="1"/>
</dbReference>
<feature type="chain" id="PRO_5037001167" description="Tetratricopeptide repeat protein" evidence="4">
    <location>
        <begin position="22"/>
        <end position="502"/>
    </location>
</feature>
<evidence type="ECO:0008006" key="7">
    <source>
        <dbReference type="Google" id="ProtNLM"/>
    </source>
</evidence>
<dbReference type="InterPro" id="IPR051685">
    <property type="entry name" value="Ycf3/AcsC/BcsC/TPR_MFPF"/>
</dbReference>
<reference evidence="5" key="1">
    <citation type="submission" date="2021-02" db="EMBL/GenBank/DDBJ databases">
        <authorList>
            <person name="Han P."/>
        </authorList>
    </citation>
    <scope>NUCLEOTIDE SEQUENCE</scope>
    <source>
        <strain evidence="5">Candidatus Nitrotoga sp. ZN8</strain>
    </source>
</reference>
<keyword evidence="3" id="KW-1133">Transmembrane helix</keyword>
<dbReference type="SUPFAM" id="SSF48452">
    <property type="entry name" value="TPR-like"/>
    <property type="match status" value="1"/>
</dbReference>
<evidence type="ECO:0000256" key="4">
    <source>
        <dbReference type="SAM" id="SignalP"/>
    </source>
</evidence>
<keyword evidence="6" id="KW-1185">Reference proteome</keyword>
<evidence type="ECO:0000313" key="6">
    <source>
        <dbReference type="Proteomes" id="UP000675882"/>
    </source>
</evidence>
<dbReference type="Gene3D" id="1.25.40.10">
    <property type="entry name" value="Tetratricopeptide repeat domain"/>
    <property type="match status" value="3"/>
</dbReference>
<dbReference type="Proteomes" id="UP000675882">
    <property type="component" value="Unassembled WGS sequence"/>
</dbReference>
<keyword evidence="3" id="KW-0812">Transmembrane</keyword>
<proteinExistence type="predicted"/>
<dbReference type="Pfam" id="PF13424">
    <property type="entry name" value="TPR_12"/>
    <property type="match status" value="1"/>
</dbReference>